<accession>A0A7J5PVN6</accession>
<dbReference type="EMBL" id="WDED01000018">
    <property type="protein sequence ID" value="KAB6147077.1"/>
    <property type="molecule type" value="Genomic_DNA"/>
</dbReference>
<dbReference type="RefSeq" id="WP_151934847.1">
    <property type="nucleotide sequence ID" value="NZ_WDED01000018.1"/>
</dbReference>
<name>A0A7J5PVN6_9BACE</name>
<evidence type="ECO:0000313" key="1">
    <source>
        <dbReference type="EMBL" id="KAB6147077.1"/>
    </source>
</evidence>
<organism evidence="1 2">
    <name type="scientific">Bacteroides xylanisolvens</name>
    <dbReference type="NCBI Taxonomy" id="371601"/>
    <lineage>
        <taxon>Bacteria</taxon>
        <taxon>Pseudomonadati</taxon>
        <taxon>Bacteroidota</taxon>
        <taxon>Bacteroidia</taxon>
        <taxon>Bacteroidales</taxon>
        <taxon>Bacteroidaceae</taxon>
        <taxon>Bacteroides</taxon>
    </lineage>
</organism>
<comment type="caution">
    <text evidence="1">The sequence shown here is derived from an EMBL/GenBank/DDBJ whole genome shotgun (WGS) entry which is preliminary data.</text>
</comment>
<dbReference type="AlphaFoldDB" id="A0A7J5PVN6"/>
<gene>
    <name evidence="1" type="ORF">GA398_12985</name>
</gene>
<proteinExistence type="predicted"/>
<reference evidence="1 2" key="1">
    <citation type="journal article" date="2019" name="Nat. Med.">
        <title>A library of human gut bacterial isolates paired with longitudinal multiomics data enables mechanistic microbiome research.</title>
        <authorList>
            <person name="Poyet M."/>
            <person name="Groussin M."/>
            <person name="Gibbons S.M."/>
            <person name="Avila-Pacheco J."/>
            <person name="Jiang X."/>
            <person name="Kearney S.M."/>
            <person name="Perrotta A.R."/>
            <person name="Berdy B."/>
            <person name="Zhao S."/>
            <person name="Lieberman T.D."/>
            <person name="Swanson P.K."/>
            <person name="Smith M."/>
            <person name="Roesemann S."/>
            <person name="Alexander J.E."/>
            <person name="Rich S.A."/>
            <person name="Livny J."/>
            <person name="Vlamakis H."/>
            <person name="Clish C."/>
            <person name="Bullock K."/>
            <person name="Deik A."/>
            <person name="Scott J."/>
            <person name="Pierce K.A."/>
            <person name="Xavier R.J."/>
            <person name="Alm E.J."/>
        </authorList>
    </citation>
    <scope>NUCLEOTIDE SEQUENCE [LARGE SCALE GENOMIC DNA]</scope>
    <source>
        <strain evidence="1 2">BIOML-A58</strain>
    </source>
</reference>
<protein>
    <submittedName>
        <fullName evidence="1">Uncharacterized protein</fullName>
    </submittedName>
</protein>
<dbReference type="Proteomes" id="UP000434604">
    <property type="component" value="Unassembled WGS sequence"/>
</dbReference>
<evidence type="ECO:0000313" key="2">
    <source>
        <dbReference type="Proteomes" id="UP000434604"/>
    </source>
</evidence>
<sequence length="76" mass="8496">MNQRNQTVKEPGLMCPVCGKFIPTSVAELLSCRGLDCPSCGLHLEINRAQSQKALEALQQLDRAHKRVNSTSRFNR</sequence>